<keyword evidence="7" id="KW-1185">Reference proteome</keyword>
<proteinExistence type="inferred from homology"/>
<dbReference type="Gene3D" id="3.40.50.1110">
    <property type="entry name" value="SGNH hydrolase"/>
    <property type="match status" value="1"/>
</dbReference>
<dbReference type="InterPro" id="IPR008979">
    <property type="entry name" value="Galactose-bd-like_sf"/>
</dbReference>
<dbReference type="SUPFAM" id="SSF52266">
    <property type="entry name" value="SGNH hydrolase"/>
    <property type="match status" value="1"/>
</dbReference>
<evidence type="ECO:0000256" key="1">
    <source>
        <dbReference type="ARBA" id="ARBA00008668"/>
    </source>
</evidence>
<evidence type="ECO:0000313" key="7">
    <source>
        <dbReference type="Proteomes" id="UP000199537"/>
    </source>
</evidence>
<dbReference type="Pfam" id="PF13472">
    <property type="entry name" value="Lipase_GDSL_2"/>
    <property type="match status" value="1"/>
</dbReference>
<sequence length="442" mass="49751">MGKIIAYYLALCLLLFTDVHAQQLYALDFGNGKTASGYQQVNALTKYTNEKGYGFDLNSQPVAIDRKGTNPLTSDFCTSNAPFFFSIALPEGNYRVSITLGDDWQPAETTIKAESRQLISKNIITKAGEHITIHFAVNVRDSMIESGRPIKLKHDEHDKLDWDNKLTLEFSGARPCVDAITIERDENIPTIFLAGNSTVTDQGVEPWASWGQMFPYFIKPGAAAIANYAVSGSTLKAFIAERRLEKISRLMKPGDYLFVEFAHNDQKPGPNHVDPYTSYNEYLRIFIDSARAHGAIPVLVTSTCRRFFDSTGHIMPTLGDYPDAMQYEARKDHVLLIDLNDMTRTLYETLGQENSKQLFVQYPAGTFPDQEKALTDNTHFNDFGAFELAKCVAWYIIQHQLPLKKYIDEEKIGNFSPTHPDDFKKWDLPLTPLFTTAKPAGS</sequence>
<keyword evidence="2" id="KW-0378">Hydrolase</keyword>
<protein>
    <submittedName>
        <fullName evidence="6">Lysophospholipase L1</fullName>
    </submittedName>
</protein>
<dbReference type="RefSeq" id="WP_092460233.1">
    <property type="nucleotide sequence ID" value="NZ_FPCJ01000001.1"/>
</dbReference>
<feature type="domain" description="SGNH hydrolase-type esterase" evidence="4">
    <location>
        <begin position="195"/>
        <end position="347"/>
    </location>
</feature>
<dbReference type="Proteomes" id="UP000199537">
    <property type="component" value="Unassembled WGS sequence"/>
</dbReference>
<gene>
    <name evidence="6" type="ORF">SAMN05660895_2045</name>
</gene>
<dbReference type="InterPro" id="IPR049033">
    <property type="entry name" value="AGA-YXIM_GBD"/>
</dbReference>
<dbReference type="EMBL" id="FPCJ01000001">
    <property type="protein sequence ID" value="SFV34605.1"/>
    <property type="molecule type" value="Genomic_DNA"/>
</dbReference>
<reference evidence="7" key="1">
    <citation type="submission" date="2016-10" db="EMBL/GenBank/DDBJ databases">
        <authorList>
            <person name="Varghese N."/>
            <person name="Submissions S."/>
        </authorList>
    </citation>
    <scope>NUCLEOTIDE SEQUENCE [LARGE SCALE GENOMIC DNA]</scope>
    <source>
        <strain evidence="7">DSM 14807</strain>
    </source>
</reference>
<feature type="signal peptide" evidence="3">
    <location>
        <begin position="1"/>
        <end position="21"/>
    </location>
</feature>
<evidence type="ECO:0000256" key="2">
    <source>
        <dbReference type="ARBA" id="ARBA00022801"/>
    </source>
</evidence>
<dbReference type="InterPro" id="IPR037459">
    <property type="entry name" value="RhgT-like"/>
</dbReference>
<dbReference type="InterPro" id="IPR013830">
    <property type="entry name" value="SGNH_hydro"/>
</dbReference>
<name>A0A1I7NIX1_9BACT</name>
<dbReference type="SUPFAM" id="SSF49785">
    <property type="entry name" value="Galactose-binding domain-like"/>
    <property type="match status" value="1"/>
</dbReference>
<dbReference type="PANTHER" id="PTHR43695:SF1">
    <property type="entry name" value="RHAMNOGALACTURONAN ACETYLESTERASE"/>
    <property type="match status" value="1"/>
</dbReference>
<feature type="domain" description="Beta-agarase/YXIM esterase-like galactose-binding" evidence="5">
    <location>
        <begin position="25"/>
        <end position="141"/>
    </location>
</feature>
<evidence type="ECO:0000259" key="5">
    <source>
        <dbReference type="Pfam" id="PF21254"/>
    </source>
</evidence>
<evidence type="ECO:0000259" key="4">
    <source>
        <dbReference type="Pfam" id="PF13472"/>
    </source>
</evidence>
<dbReference type="OrthoDB" id="9807041at2"/>
<dbReference type="InterPro" id="IPR036514">
    <property type="entry name" value="SGNH_hydro_sf"/>
</dbReference>
<dbReference type="AlphaFoldDB" id="A0A1I7NIX1"/>
<keyword evidence="3" id="KW-0732">Signal</keyword>
<evidence type="ECO:0000313" key="6">
    <source>
        <dbReference type="EMBL" id="SFV34605.1"/>
    </source>
</evidence>
<organism evidence="6 7">
    <name type="scientific">Thermoflavifilum thermophilum</name>
    <dbReference type="NCBI Taxonomy" id="1393122"/>
    <lineage>
        <taxon>Bacteria</taxon>
        <taxon>Pseudomonadati</taxon>
        <taxon>Bacteroidota</taxon>
        <taxon>Chitinophagia</taxon>
        <taxon>Chitinophagales</taxon>
        <taxon>Chitinophagaceae</taxon>
        <taxon>Thermoflavifilum</taxon>
    </lineage>
</organism>
<evidence type="ECO:0000256" key="3">
    <source>
        <dbReference type="SAM" id="SignalP"/>
    </source>
</evidence>
<dbReference type="Pfam" id="PF21254">
    <property type="entry name" value="AGA-YXIM_GBD"/>
    <property type="match status" value="1"/>
</dbReference>
<dbReference type="CDD" id="cd01821">
    <property type="entry name" value="Rhamnogalacturan_acetylesterase_like"/>
    <property type="match status" value="1"/>
</dbReference>
<accession>A0A1I7NIX1</accession>
<dbReference type="Gene3D" id="2.60.120.430">
    <property type="entry name" value="Galactose-binding lectin"/>
    <property type="match status" value="1"/>
</dbReference>
<feature type="chain" id="PRO_5011785943" evidence="3">
    <location>
        <begin position="22"/>
        <end position="442"/>
    </location>
</feature>
<dbReference type="GO" id="GO:0016788">
    <property type="term" value="F:hydrolase activity, acting on ester bonds"/>
    <property type="evidence" value="ECO:0007669"/>
    <property type="project" value="UniProtKB-ARBA"/>
</dbReference>
<dbReference type="PANTHER" id="PTHR43695">
    <property type="entry name" value="PUTATIVE (AFU_ORTHOLOGUE AFUA_2G17250)-RELATED"/>
    <property type="match status" value="1"/>
</dbReference>
<dbReference type="STRING" id="1393122.SAMN05660895_2045"/>
<comment type="similarity">
    <text evidence="1">Belongs to the 'GDSL' lipolytic enzyme family.</text>
</comment>